<keyword evidence="1" id="KW-0378">Hydrolase</keyword>
<dbReference type="NCBIfam" id="TIGR01509">
    <property type="entry name" value="HAD-SF-IA-v3"/>
    <property type="match status" value="1"/>
</dbReference>
<accession>A0ABV3TW40</accession>
<proteinExistence type="predicted"/>
<dbReference type="InterPro" id="IPR050155">
    <property type="entry name" value="HAD-like_hydrolase_sf"/>
</dbReference>
<dbReference type="InterPro" id="IPR041492">
    <property type="entry name" value="HAD_2"/>
</dbReference>
<organism evidence="1 2">
    <name type="scientific">Zhongshania arctica</name>
    <dbReference type="NCBI Taxonomy" id="3238302"/>
    <lineage>
        <taxon>Bacteria</taxon>
        <taxon>Pseudomonadati</taxon>
        <taxon>Pseudomonadota</taxon>
        <taxon>Gammaproteobacteria</taxon>
        <taxon>Cellvibrionales</taxon>
        <taxon>Spongiibacteraceae</taxon>
        <taxon>Zhongshania</taxon>
    </lineage>
</organism>
<dbReference type="EMBL" id="JBFRYB010000001">
    <property type="protein sequence ID" value="MEX1665836.1"/>
    <property type="molecule type" value="Genomic_DNA"/>
</dbReference>
<dbReference type="Proteomes" id="UP001557484">
    <property type="component" value="Unassembled WGS sequence"/>
</dbReference>
<dbReference type="Gene3D" id="3.40.50.1000">
    <property type="entry name" value="HAD superfamily/HAD-like"/>
    <property type="match status" value="1"/>
</dbReference>
<dbReference type="RefSeq" id="WP_368375931.1">
    <property type="nucleotide sequence ID" value="NZ_JBFRYB010000001.1"/>
</dbReference>
<comment type="caution">
    <text evidence="1">The sequence shown here is derived from an EMBL/GenBank/DDBJ whole genome shotgun (WGS) entry which is preliminary data.</text>
</comment>
<dbReference type="NCBIfam" id="TIGR01549">
    <property type="entry name" value="HAD-SF-IA-v1"/>
    <property type="match status" value="1"/>
</dbReference>
<dbReference type="InterPro" id="IPR006439">
    <property type="entry name" value="HAD-SF_hydro_IA"/>
</dbReference>
<dbReference type="InterPro" id="IPR023214">
    <property type="entry name" value="HAD_sf"/>
</dbReference>
<dbReference type="PANTHER" id="PTHR43434">
    <property type="entry name" value="PHOSPHOGLYCOLATE PHOSPHATASE"/>
    <property type="match status" value="1"/>
</dbReference>
<dbReference type="InterPro" id="IPR036412">
    <property type="entry name" value="HAD-like_sf"/>
</dbReference>
<evidence type="ECO:0000313" key="2">
    <source>
        <dbReference type="Proteomes" id="UP001557484"/>
    </source>
</evidence>
<protein>
    <submittedName>
        <fullName evidence="1">HAD family hydrolase</fullName>
        <ecNumber evidence="1">3.-.-.-</ecNumber>
    </submittedName>
</protein>
<dbReference type="SFLD" id="SFLDS00003">
    <property type="entry name" value="Haloacid_Dehalogenase"/>
    <property type="match status" value="1"/>
</dbReference>
<reference evidence="1 2" key="1">
    <citation type="journal article" date="2011" name="Int. J. Syst. Evol. Microbiol.">
        <title>Zhongshania antarctica gen. nov., sp. nov. and Zhongshania guokunii sp. nov., gammaproteobacteria respectively isolated from coastal attached (fast) ice and surface seawater of the Antarctic.</title>
        <authorList>
            <person name="Li H.J."/>
            <person name="Zhang X.Y."/>
            <person name="Chen C.X."/>
            <person name="Zhang Y.J."/>
            <person name="Gao Z.M."/>
            <person name="Yu Y."/>
            <person name="Chen X.L."/>
            <person name="Chen B."/>
            <person name="Zhang Y.Z."/>
        </authorList>
    </citation>
    <scope>NUCLEOTIDE SEQUENCE [LARGE SCALE GENOMIC DNA]</scope>
    <source>
        <strain evidence="1 2">R06B22</strain>
    </source>
</reference>
<dbReference type="SUPFAM" id="SSF56784">
    <property type="entry name" value="HAD-like"/>
    <property type="match status" value="1"/>
</dbReference>
<sequence length="220" mass="24422">MLVIFDWDGTIIDSSDKIVTCMQQGAKNFGIEARDAEEIRNIIGLELSLAIAHLYPELNKLAVEEMRACYVQCFIEADRQPCQLFSGVEATLYALKSAGHDLCVATGKSRRGLDRVFAGLGISALFSGSRCADETASKPDPLMLQQLCRERGINPSDAVMVGDTEYDLEMASRIAMPCIGVSYGVHSVERLMRWKPLSVVDEFSMLLPVLELHQRPRLDH</sequence>
<dbReference type="InterPro" id="IPR023198">
    <property type="entry name" value="PGP-like_dom2"/>
</dbReference>
<dbReference type="GO" id="GO:0016787">
    <property type="term" value="F:hydrolase activity"/>
    <property type="evidence" value="ECO:0007669"/>
    <property type="project" value="UniProtKB-KW"/>
</dbReference>
<name>A0ABV3TW40_9GAMM</name>
<dbReference type="Pfam" id="PF13419">
    <property type="entry name" value="HAD_2"/>
    <property type="match status" value="1"/>
</dbReference>
<evidence type="ECO:0000313" key="1">
    <source>
        <dbReference type="EMBL" id="MEX1665836.1"/>
    </source>
</evidence>
<keyword evidence="2" id="KW-1185">Reference proteome</keyword>
<dbReference type="SFLD" id="SFLDG01129">
    <property type="entry name" value="C1.5:_HAD__Beta-PGM__Phosphata"/>
    <property type="match status" value="1"/>
</dbReference>
<dbReference type="PANTHER" id="PTHR43434:SF24">
    <property type="entry name" value="HYDROLASE-RELATED"/>
    <property type="match status" value="1"/>
</dbReference>
<dbReference type="Gene3D" id="1.10.150.240">
    <property type="entry name" value="Putative phosphatase, domain 2"/>
    <property type="match status" value="1"/>
</dbReference>
<dbReference type="EC" id="3.-.-.-" evidence="1"/>
<gene>
    <name evidence="1" type="ORF">AB4875_10075</name>
</gene>